<reference evidence="2 3" key="1">
    <citation type="submission" date="2018-12" db="EMBL/GenBank/DDBJ databases">
        <title>The Draft Genome Sequence of the Soil Bacterium Pedobacter tournemirensis R1.</title>
        <authorList>
            <person name="He J."/>
        </authorList>
    </citation>
    <scope>NUCLEOTIDE SEQUENCE [LARGE SCALE GENOMIC DNA]</scope>
    <source>
        <strain evidence="2 3">R1</strain>
    </source>
</reference>
<proteinExistence type="predicted"/>
<feature type="chain" id="PRO_5020939589" description="DUF4136 domain-containing protein" evidence="1">
    <location>
        <begin position="22"/>
        <end position="208"/>
    </location>
</feature>
<evidence type="ECO:0000256" key="1">
    <source>
        <dbReference type="SAM" id="SignalP"/>
    </source>
</evidence>
<keyword evidence="1" id="KW-0732">Signal</keyword>
<gene>
    <name evidence="2" type="ORF">EKH83_08630</name>
</gene>
<evidence type="ECO:0008006" key="4">
    <source>
        <dbReference type="Google" id="ProtNLM"/>
    </source>
</evidence>
<dbReference type="PROSITE" id="PS51257">
    <property type="entry name" value="PROKAR_LIPOPROTEIN"/>
    <property type="match status" value="1"/>
</dbReference>
<name>A0A4Q0MC71_9SPHI</name>
<organism evidence="2 3">
    <name type="scientific">Arcticibacter tournemirensis</name>
    <dbReference type="NCBI Taxonomy" id="699437"/>
    <lineage>
        <taxon>Bacteria</taxon>
        <taxon>Pseudomonadati</taxon>
        <taxon>Bacteroidota</taxon>
        <taxon>Sphingobacteriia</taxon>
        <taxon>Sphingobacteriales</taxon>
        <taxon>Sphingobacteriaceae</taxon>
        <taxon>Arcticibacter</taxon>
    </lineage>
</organism>
<dbReference type="Proteomes" id="UP000290848">
    <property type="component" value="Unassembled WGS sequence"/>
</dbReference>
<dbReference type="EMBL" id="RXOC01000004">
    <property type="protein sequence ID" value="RXF70693.1"/>
    <property type="molecule type" value="Genomic_DNA"/>
</dbReference>
<feature type="signal peptide" evidence="1">
    <location>
        <begin position="1"/>
        <end position="21"/>
    </location>
</feature>
<protein>
    <recommendedName>
        <fullName evidence="4">DUF4136 domain-containing protein</fullName>
    </recommendedName>
</protein>
<dbReference type="RefSeq" id="WP_128768998.1">
    <property type="nucleotide sequence ID" value="NZ_RXOC01000004.1"/>
</dbReference>
<comment type="caution">
    <text evidence="2">The sequence shown here is derived from an EMBL/GenBank/DDBJ whole genome shotgun (WGS) entry which is preliminary data.</text>
</comment>
<sequence>MKAIKKIFFSILTGMVLSACGTSTQIVGSWKKGGADTLTYKKVLVAALTNNLQAKQKVENALAAVFSVRGATVSRSLDVFPPDIESKNNKDKDAFLKKIKDYDTDLIVTNAVVDKKTQERYMGGGYAPWGWAGNFGGYYRGYYGRFYDPGYYTLDRVYYLETNVFDAKTDQLVWSAQSRTYNPSSLNSFIDDYAKVIVEKMTRDGILK</sequence>
<evidence type="ECO:0000313" key="3">
    <source>
        <dbReference type="Proteomes" id="UP000290848"/>
    </source>
</evidence>
<dbReference type="AlphaFoldDB" id="A0A4Q0MC71"/>
<accession>A0A4Q0MC71</accession>
<evidence type="ECO:0000313" key="2">
    <source>
        <dbReference type="EMBL" id="RXF70693.1"/>
    </source>
</evidence>